<dbReference type="AlphaFoldDB" id="A0AA96V530"/>
<reference evidence="1 2" key="1">
    <citation type="submission" date="2023-07" db="EMBL/GenBank/DDBJ databases">
        <title>Closed genome sequence of Methanosarcinaceae archaeon Am2.</title>
        <authorList>
            <person name="Poehlein A."/>
            <person name="Protasov E."/>
            <person name="Platt K."/>
            <person name="Reeh H."/>
            <person name="Daniel R."/>
            <person name="Brune A."/>
        </authorList>
    </citation>
    <scope>NUCLEOTIDE SEQUENCE [LARGE SCALE GENOMIC DNA]</scope>
    <source>
        <strain evidence="1 2">Am2</strain>
    </source>
</reference>
<dbReference type="RefSeq" id="WP_338098282.1">
    <property type="nucleotide sequence ID" value="NZ_CP131061.1"/>
</dbReference>
<dbReference type="EMBL" id="CP131061">
    <property type="protein sequence ID" value="WNY26769.1"/>
    <property type="molecule type" value="Genomic_DNA"/>
</dbReference>
<dbReference type="Proteomes" id="UP001304970">
    <property type="component" value="Chromosome"/>
</dbReference>
<dbReference type="InterPro" id="IPR016541">
    <property type="entry name" value="UCP008505"/>
</dbReference>
<dbReference type="Pfam" id="PF14367">
    <property type="entry name" value="DUF4411"/>
    <property type="match status" value="1"/>
</dbReference>
<accession>A0AA96V530</accession>
<keyword evidence="2" id="KW-1185">Reference proteome</keyword>
<evidence type="ECO:0000313" key="1">
    <source>
        <dbReference type="EMBL" id="WNY26769.1"/>
    </source>
</evidence>
<name>A0AA96V530_9EURY</name>
<evidence type="ECO:0008006" key="3">
    <source>
        <dbReference type="Google" id="ProtNLM"/>
    </source>
</evidence>
<proteinExistence type="predicted"/>
<gene>
    <name evidence="1" type="ORF">MsAm2_05450</name>
</gene>
<dbReference type="PIRSF" id="PIRSF008505">
    <property type="entry name" value="UCP008505"/>
    <property type="match status" value="1"/>
</dbReference>
<protein>
    <recommendedName>
        <fullName evidence="3">DUF4411 family protein</fullName>
    </recommendedName>
</protein>
<evidence type="ECO:0000313" key="2">
    <source>
        <dbReference type="Proteomes" id="UP001304970"/>
    </source>
</evidence>
<dbReference type="GeneID" id="89227952"/>
<sequence>MAQVKPAKQRTIRSYDLDADDIYVFDTSIISQLFRNYYSETFPGLWKKVNEYVLDGKIISVSEAKNELLQHNNLPKMTNWIHKNSGIFLEPIPEEFNFIAELFKKPAGRQLINRKNILEGLPAADPFIIAKAYSIKGTVVTTEKFKENAPKIPNICQEYSVPCFSLQNFFKKEKWIFS</sequence>
<organism evidence="1 2">
    <name type="scientific">Methanolapillus ohkumae</name>
    <dbReference type="NCBI Taxonomy" id="3028298"/>
    <lineage>
        <taxon>Archaea</taxon>
        <taxon>Methanobacteriati</taxon>
        <taxon>Methanobacteriota</taxon>
        <taxon>Stenosarchaea group</taxon>
        <taxon>Methanomicrobia</taxon>
        <taxon>Methanosarcinales</taxon>
        <taxon>Methanosarcinaceae</taxon>
        <taxon>Methanolapillus</taxon>
    </lineage>
</organism>